<gene>
    <name evidence="3" type="ORF">CHLRE_10g426400v5</name>
</gene>
<dbReference type="KEGG" id="cre:CHLRE_10g426400v5"/>
<dbReference type="AlphaFoldDB" id="A0A2K3D9J2"/>
<keyword evidence="4" id="KW-1185">Reference proteome</keyword>
<dbReference type="InParanoid" id="A0A2K3D9J2"/>
<keyword evidence="1" id="KW-0812">Transmembrane</keyword>
<keyword evidence="1" id="KW-0472">Membrane</keyword>
<dbReference type="OrthoDB" id="20229at2759"/>
<dbReference type="Pfam" id="PF00085">
    <property type="entry name" value="Thioredoxin"/>
    <property type="match status" value="1"/>
</dbReference>
<dbReference type="Gramene" id="PNW77200">
    <property type="protein sequence ID" value="PNW77200"/>
    <property type="gene ID" value="CHLRE_10g426400v5"/>
</dbReference>
<evidence type="ECO:0000313" key="4">
    <source>
        <dbReference type="Proteomes" id="UP000006906"/>
    </source>
</evidence>
<dbReference type="RefSeq" id="XP_001702726.2">
    <property type="nucleotide sequence ID" value="XM_001702674.2"/>
</dbReference>
<dbReference type="EMBL" id="CM008971">
    <property type="protein sequence ID" value="PNW77200.1"/>
    <property type="molecule type" value="Genomic_DNA"/>
</dbReference>
<feature type="domain" description="Thioredoxin" evidence="2">
    <location>
        <begin position="159"/>
        <end position="236"/>
    </location>
</feature>
<dbReference type="OMA" id="VIMIRTR"/>
<dbReference type="Gene3D" id="3.40.30.10">
    <property type="entry name" value="Glutaredoxin"/>
    <property type="match status" value="1"/>
</dbReference>
<dbReference type="InterPro" id="IPR013766">
    <property type="entry name" value="Thioredoxin_domain"/>
</dbReference>
<dbReference type="InterPro" id="IPR036249">
    <property type="entry name" value="Thioredoxin-like_sf"/>
</dbReference>
<evidence type="ECO:0000313" key="3">
    <source>
        <dbReference type="EMBL" id="PNW77200.1"/>
    </source>
</evidence>
<evidence type="ECO:0000256" key="1">
    <source>
        <dbReference type="SAM" id="Phobius"/>
    </source>
</evidence>
<dbReference type="SUPFAM" id="SSF52833">
    <property type="entry name" value="Thioredoxin-like"/>
    <property type="match status" value="1"/>
</dbReference>
<evidence type="ECO:0000259" key="2">
    <source>
        <dbReference type="Pfam" id="PF00085"/>
    </source>
</evidence>
<feature type="transmembrane region" description="Helical" evidence="1">
    <location>
        <begin position="20"/>
        <end position="41"/>
    </location>
</feature>
<dbReference type="ExpressionAtlas" id="A0A2K3D9J2">
    <property type="expression patterns" value="baseline"/>
</dbReference>
<dbReference type="GeneID" id="5728179"/>
<dbReference type="FunCoup" id="A0A2K3D9J2">
    <property type="interactions" value="1495"/>
</dbReference>
<accession>A0A2K3D9J2</accession>
<organism evidence="3 4">
    <name type="scientific">Chlamydomonas reinhardtii</name>
    <name type="common">Chlamydomonas smithii</name>
    <dbReference type="NCBI Taxonomy" id="3055"/>
    <lineage>
        <taxon>Eukaryota</taxon>
        <taxon>Viridiplantae</taxon>
        <taxon>Chlorophyta</taxon>
        <taxon>core chlorophytes</taxon>
        <taxon>Chlorophyceae</taxon>
        <taxon>CS clade</taxon>
        <taxon>Chlamydomonadales</taxon>
        <taxon>Chlamydomonadaceae</taxon>
        <taxon>Chlamydomonas</taxon>
    </lineage>
</organism>
<sequence>MASASPPKAARPLTWIDDINFMLGSGYYALNIALTATYVVVRENYRHKPLASQNMLIFGEVNDFESWERYLGFLCGMYGLFRAYKARSRQAAIASLVDYAQIFVAVMALVCSPFLLAYYVIAYLLIYLLFPQPMLPLHERLDKLTPEAVLDDVRTPGCDTTWVIYHYAPYHRECRLVAPVVADLAARYATDRLKFGALDVGEFTKTAQRLGLDLSAVSPSLPALILYDKGEEVARLPYKRGRGGLAGGGWTGKDVVKAFELDMRYTRSLQKAEGKKAQ</sequence>
<name>A0A2K3D9J2_CHLRE</name>
<dbReference type="Proteomes" id="UP000006906">
    <property type="component" value="Chromosome 10"/>
</dbReference>
<proteinExistence type="predicted"/>
<protein>
    <recommendedName>
        <fullName evidence="2">Thioredoxin domain-containing protein</fullName>
    </recommendedName>
</protein>
<dbReference type="PaxDb" id="3055-EDP06505"/>
<reference evidence="3 4" key="1">
    <citation type="journal article" date="2007" name="Science">
        <title>The Chlamydomonas genome reveals the evolution of key animal and plant functions.</title>
        <authorList>
            <person name="Merchant S.S."/>
            <person name="Prochnik S.E."/>
            <person name="Vallon O."/>
            <person name="Harris E.H."/>
            <person name="Karpowicz S.J."/>
            <person name="Witman G.B."/>
            <person name="Terry A."/>
            <person name="Salamov A."/>
            <person name="Fritz-Laylin L.K."/>
            <person name="Marechal-Drouard L."/>
            <person name="Marshall W.F."/>
            <person name="Qu L.H."/>
            <person name="Nelson D.R."/>
            <person name="Sanderfoot A.A."/>
            <person name="Spalding M.H."/>
            <person name="Kapitonov V.V."/>
            <person name="Ren Q."/>
            <person name="Ferris P."/>
            <person name="Lindquist E."/>
            <person name="Shapiro H."/>
            <person name="Lucas S.M."/>
            <person name="Grimwood J."/>
            <person name="Schmutz J."/>
            <person name="Cardol P."/>
            <person name="Cerutti H."/>
            <person name="Chanfreau G."/>
            <person name="Chen C.L."/>
            <person name="Cognat V."/>
            <person name="Croft M.T."/>
            <person name="Dent R."/>
            <person name="Dutcher S."/>
            <person name="Fernandez E."/>
            <person name="Fukuzawa H."/>
            <person name="Gonzalez-Ballester D."/>
            <person name="Gonzalez-Halphen D."/>
            <person name="Hallmann A."/>
            <person name="Hanikenne M."/>
            <person name="Hippler M."/>
            <person name="Inwood W."/>
            <person name="Jabbari K."/>
            <person name="Kalanon M."/>
            <person name="Kuras R."/>
            <person name="Lefebvre P.A."/>
            <person name="Lemaire S.D."/>
            <person name="Lobanov A.V."/>
            <person name="Lohr M."/>
            <person name="Manuell A."/>
            <person name="Meier I."/>
            <person name="Mets L."/>
            <person name="Mittag M."/>
            <person name="Mittelmeier T."/>
            <person name="Moroney J.V."/>
            <person name="Moseley J."/>
            <person name="Napoli C."/>
            <person name="Nedelcu A.M."/>
            <person name="Niyogi K."/>
            <person name="Novoselov S.V."/>
            <person name="Paulsen I.T."/>
            <person name="Pazour G."/>
            <person name="Purton S."/>
            <person name="Ral J.P."/>
            <person name="Riano-Pachon D.M."/>
            <person name="Riekhof W."/>
            <person name="Rymarquis L."/>
            <person name="Schroda M."/>
            <person name="Stern D."/>
            <person name="Umen J."/>
            <person name="Willows R."/>
            <person name="Wilson N."/>
            <person name="Zimmer S.L."/>
            <person name="Allmer J."/>
            <person name="Balk J."/>
            <person name="Bisova K."/>
            <person name="Chen C.J."/>
            <person name="Elias M."/>
            <person name="Gendler K."/>
            <person name="Hauser C."/>
            <person name="Lamb M.R."/>
            <person name="Ledford H."/>
            <person name="Long J.C."/>
            <person name="Minagawa J."/>
            <person name="Page M.D."/>
            <person name="Pan J."/>
            <person name="Pootakham W."/>
            <person name="Roje S."/>
            <person name="Rose A."/>
            <person name="Stahlberg E."/>
            <person name="Terauchi A.M."/>
            <person name="Yang P."/>
            <person name="Ball S."/>
            <person name="Bowler C."/>
            <person name="Dieckmann C.L."/>
            <person name="Gladyshev V.N."/>
            <person name="Green P."/>
            <person name="Jorgensen R."/>
            <person name="Mayfield S."/>
            <person name="Mueller-Roeber B."/>
            <person name="Rajamani S."/>
            <person name="Sayre R.T."/>
            <person name="Brokstein P."/>
            <person name="Dubchak I."/>
            <person name="Goodstein D."/>
            <person name="Hornick L."/>
            <person name="Huang Y.W."/>
            <person name="Jhaveri J."/>
            <person name="Luo Y."/>
            <person name="Martinez D."/>
            <person name="Ngau W.C."/>
            <person name="Otillar B."/>
            <person name="Poliakov A."/>
            <person name="Porter A."/>
            <person name="Szajkowski L."/>
            <person name="Werner G."/>
            <person name="Zhou K."/>
            <person name="Grigoriev I.V."/>
            <person name="Rokhsar D.S."/>
            <person name="Grossman A.R."/>
        </authorList>
    </citation>
    <scope>NUCLEOTIDE SEQUENCE [LARGE SCALE GENOMIC DNA]</scope>
    <source>
        <strain evidence="4">CC-503</strain>
    </source>
</reference>
<dbReference type="GO" id="GO:0015036">
    <property type="term" value="F:disulfide oxidoreductase activity"/>
    <property type="evidence" value="ECO:0000318"/>
    <property type="project" value="GO_Central"/>
</dbReference>
<keyword evidence="1" id="KW-1133">Transmembrane helix</keyword>